<accession>H1DE53</accession>
<proteinExistence type="predicted"/>
<evidence type="ECO:0000313" key="2">
    <source>
        <dbReference type="Proteomes" id="UP000004892"/>
    </source>
</evidence>
<organism evidence="1 2">
    <name type="scientific">Odoribacter laneus YIT 12061</name>
    <dbReference type="NCBI Taxonomy" id="742817"/>
    <lineage>
        <taxon>Bacteria</taxon>
        <taxon>Pseudomonadati</taxon>
        <taxon>Bacteroidota</taxon>
        <taxon>Bacteroidia</taxon>
        <taxon>Bacteroidales</taxon>
        <taxon>Odoribacteraceae</taxon>
        <taxon>Odoribacter</taxon>
    </lineage>
</organism>
<gene>
    <name evidence="1" type="ORF">HMPREF9449_00539</name>
</gene>
<evidence type="ECO:0000313" key="1">
    <source>
        <dbReference type="EMBL" id="EHP50850.1"/>
    </source>
</evidence>
<name>H1DE53_9BACT</name>
<dbReference type="STRING" id="742817.HMPREF9449_00539"/>
<protein>
    <submittedName>
        <fullName evidence="1">Uncharacterized protein</fullName>
    </submittedName>
</protein>
<dbReference type="EMBL" id="ADMC01000005">
    <property type="protein sequence ID" value="EHP50850.1"/>
    <property type="molecule type" value="Genomic_DNA"/>
</dbReference>
<dbReference type="Proteomes" id="UP000004892">
    <property type="component" value="Unassembled WGS sequence"/>
</dbReference>
<comment type="caution">
    <text evidence="1">The sequence shown here is derived from an EMBL/GenBank/DDBJ whole genome shotgun (WGS) entry which is preliminary data.</text>
</comment>
<reference evidence="1 2" key="1">
    <citation type="submission" date="2012-01" db="EMBL/GenBank/DDBJ databases">
        <title>The Genome Sequence of Odoribacter laneus YIT 12061.</title>
        <authorList>
            <consortium name="The Broad Institute Genome Sequencing Platform"/>
            <person name="Earl A."/>
            <person name="Ward D."/>
            <person name="Feldgarden M."/>
            <person name="Gevers D."/>
            <person name="Morotomi M."/>
            <person name="Young S.K."/>
            <person name="Zeng Q."/>
            <person name="Gargeya S."/>
            <person name="Fitzgerald M."/>
            <person name="Haas B."/>
            <person name="Abouelleil A."/>
            <person name="Alvarado L."/>
            <person name="Arachchi H.M."/>
            <person name="Berlin A."/>
            <person name="Chapman S.B."/>
            <person name="Gearin G."/>
            <person name="Goldberg J."/>
            <person name="Griggs A."/>
            <person name="Gujja S."/>
            <person name="Hansen M."/>
            <person name="Heiman D."/>
            <person name="Howarth C."/>
            <person name="Larimer J."/>
            <person name="Lui A."/>
            <person name="MacDonald P.J.P."/>
            <person name="McCowen C."/>
            <person name="Montmayeur A."/>
            <person name="Murphy C."/>
            <person name="Neiman D."/>
            <person name="Pearson M."/>
            <person name="Priest M."/>
            <person name="Roberts A."/>
            <person name="Saif S."/>
            <person name="Shea T."/>
            <person name="Sisk P."/>
            <person name="Stolte C."/>
            <person name="Sykes S."/>
            <person name="Wortman J."/>
            <person name="Nusbaum C."/>
            <person name="Birren B."/>
        </authorList>
    </citation>
    <scope>NUCLEOTIDE SEQUENCE [LARGE SCALE GENOMIC DNA]</scope>
    <source>
        <strain evidence="1 2">YIT 12061</strain>
    </source>
</reference>
<sequence length="79" mass="9088">MLCNDVYISIRAFIISDLRNSLHRILIVKSGKKTIIQQVAVFRVNFPFIGDIQGMPPTTVYRLYMFCMFSLKPCLGKES</sequence>
<dbReference type="HOGENOM" id="CLU_2602555_0_0_10"/>
<keyword evidence="2" id="KW-1185">Reference proteome</keyword>
<dbReference type="AlphaFoldDB" id="H1DE53"/>